<dbReference type="InterPro" id="IPR020846">
    <property type="entry name" value="MFS_dom"/>
</dbReference>
<dbReference type="EMBL" id="JBANRG010000029">
    <property type="protein sequence ID" value="KAK7452173.1"/>
    <property type="molecule type" value="Genomic_DNA"/>
</dbReference>
<dbReference type="InterPro" id="IPR005828">
    <property type="entry name" value="MFS_sugar_transport-like"/>
</dbReference>
<feature type="transmembrane region" description="Helical" evidence="5">
    <location>
        <begin position="189"/>
        <end position="215"/>
    </location>
</feature>
<evidence type="ECO:0000259" key="6">
    <source>
        <dbReference type="PROSITE" id="PS50850"/>
    </source>
</evidence>
<dbReference type="Gene3D" id="1.20.1250.20">
    <property type="entry name" value="MFS general substrate transporter like domains"/>
    <property type="match status" value="2"/>
</dbReference>
<organism evidence="7 8">
    <name type="scientific">Marasmiellus scandens</name>
    <dbReference type="NCBI Taxonomy" id="2682957"/>
    <lineage>
        <taxon>Eukaryota</taxon>
        <taxon>Fungi</taxon>
        <taxon>Dikarya</taxon>
        <taxon>Basidiomycota</taxon>
        <taxon>Agaricomycotina</taxon>
        <taxon>Agaricomycetes</taxon>
        <taxon>Agaricomycetidae</taxon>
        <taxon>Agaricales</taxon>
        <taxon>Marasmiineae</taxon>
        <taxon>Omphalotaceae</taxon>
        <taxon>Marasmiellus</taxon>
    </lineage>
</organism>
<feature type="transmembrane region" description="Helical" evidence="5">
    <location>
        <begin position="126"/>
        <end position="143"/>
    </location>
</feature>
<feature type="transmembrane region" description="Helical" evidence="5">
    <location>
        <begin position="454"/>
        <end position="475"/>
    </location>
</feature>
<feature type="transmembrane region" description="Helical" evidence="5">
    <location>
        <begin position="149"/>
        <end position="168"/>
    </location>
</feature>
<evidence type="ECO:0000256" key="1">
    <source>
        <dbReference type="ARBA" id="ARBA00004141"/>
    </source>
</evidence>
<comment type="subcellular location">
    <subcellularLocation>
        <location evidence="1">Membrane</location>
        <topology evidence="1">Multi-pass membrane protein</topology>
    </subcellularLocation>
</comment>
<dbReference type="InterPro" id="IPR005829">
    <property type="entry name" value="Sugar_transporter_CS"/>
</dbReference>
<feature type="transmembrane region" description="Helical" evidence="5">
    <location>
        <begin position="333"/>
        <end position="351"/>
    </location>
</feature>
<comment type="caution">
    <text evidence="7">The sequence shown here is derived from an EMBL/GenBank/DDBJ whole genome shotgun (WGS) entry which is preliminary data.</text>
</comment>
<reference evidence="7 8" key="1">
    <citation type="submission" date="2024-01" db="EMBL/GenBank/DDBJ databases">
        <title>A draft genome for the cacao thread blight pathogen Marasmiellus scandens.</title>
        <authorList>
            <person name="Baruah I.K."/>
            <person name="Leung J."/>
            <person name="Bukari Y."/>
            <person name="Amoako-Attah I."/>
            <person name="Meinhardt L.W."/>
            <person name="Bailey B.A."/>
            <person name="Cohen S.P."/>
        </authorList>
    </citation>
    <scope>NUCLEOTIDE SEQUENCE [LARGE SCALE GENOMIC DNA]</scope>
    <source>
        <strain evidence="7 8">GH-19</strain>
    </source>
</reference>
<evidence type="ECO:0000313" key="8">
    <source>
        <dbReference type="Proteomes" id="UP001498398"/>
    </source>
</evidence>
<proteinExistence type="predicted"/>
<gene>
    <name evidence="7" type="ORF">VKT23_012276</name>
</gene>
<dbReference type="SUPFAM" id="SSF103473">
    <property type="entry name" value="MFS general substrate transporter"/>
    <property type="match status" value="1"/>
</dbReference>
<dbReference type="PROSITE" id="PS00216">
    <property type="entry name" value="SUGAR_TRANSPORT_1"/>
    <property type="match status" value="1"/>
</dbReference>
<keyword evidence="8" id="KW-1185">Reference proteome</keyword>
<evidence type="ECO:0000256" key="5">
    <source>
        <dbReference type="SAM" id="Phobius"/>
    </source>
</evidence>
<feature type="transmembrane region" description="Helical" evidence="5">
    <location>
        <begin position="245"/>
        <end position="264"/>
    </location>
</feature>
<dbReference type="PROSITE" id="PS00217">
    <property type="entry name" value="SUGAR_TRANSPORT_2"/>
    <property type="match status" value="1"/>
</dbReference>
<dbReference type="PANTHER" id="PTHR24064">
    <property type="entry name" value="SOLUTE CARRIER FAMILY 22 MEMBER"/>
    <property type="match status" value="1"/>
</dbReference>
<feature type="domain" description="Major facilitator superfamily (MFS) profile" evidence="6">
    <location>
        <begin position="50"/>
        <end position="477"/>
    </location>
</feature>
<feature type="transmembrane region" description="Helical" evidence="5">
    <location>
        <begin position="425"/>
        <end position="447"/>
    </location>
</feature>
<dbReference type="InterPro" id="IPR036259">
    <property type="entry name" value="MFS_trans_sf"/>
</dbReference>
<evidence type="ECO:0000256" key="4">
    <source>
        <dbReference type="ARBA" id="ARBA00023136"/>
    </source>
</evidence>
<keyword evidence="4 5" id="KW-0472">Membrane</keyword>
<dbReference type="Proteomes" id="UP001498398">
    <property type="component" value="Unassembled WGS sequence"/>
</dbReference>
<evidence type="ECO:0000313" key="7">
    <source>
        <dbReference type="EMBL" id="KAK7452173.1"/>
    </source>
</evidence>
<evidence type="ECO:0000256" key="3">
    <source>
        <dbReference type="ARBA" id="ARBA00022989"/>
    </source>
</evidence>
<dbReference type="PROSITE" id="PS50850">
    <property type="entry name" value="MFS"/>
    <property type="match status" value="1"/>
</dbReference>
<evidence type="ECO:0000256" key="2">
    <source>
        <dbReference type="ARBA" id="ARBA00022692"/>
    </source>
</evidence>
<accession>A0ABR1J6H2</accession>
<keyword evidence="2 5" id="KW-0812">Transmembrane</keyword>
<dbReference type="Pfam" id="PF00083">
    <property type="entry name" value="Sugar_tr"/>
    <property type="match status" value="1"/>
</dbReference>
<keyword evidence="3 5" id="KW-1133">Transmembrane helix</keyword>
<sequence>MVNDDSRPPSSESPSFTYRGQSASAYLDAQRKNVLAEVDNRPFSWFHVKICCVAGVGFFTDSYDIFAISITSTMLGYVYGDAQSNCNRQLSNLQEFGVKVATPIGTLIGQLLFGWLADILGRKRMYGVELIIIIVGTLTQAMAGSAHAVGIISALIVWRFLMGIGIGGDYPLSAVITSEFASKRTRGRLMTAVFAFQGWGQLIASLVALIVTAAYKRSITNNDVFLCIDDSRLESGFPFEIPIDTMWRIVIGFGCVPACIALYFRLTIPESPRFTLDIERNIAHATRDIEMMYTTNAGLYSSDPDLAVERIEVPRATRRDFIAYFRKSKNAKVLLGCVWSWFVLDIAFYGLNLNTNTILQGINFDVSGNHDHDNMTIITSNGTNITINTPPNATNAIIYVNTMQVQGAHGIHNPSAVYNNLLNTAAGNVVLSVAGLIPGFWVSFCFIDSWGRKPIQLMGFVFLSVLFLIMGELHFTD</sequence>
<protein>
    <recommendedName>
        <fullName evidence="6">Major facilitator superfamily (MFS) profile domain-containing protein</fullName>
    </recommendedName>
</protein>
<feature type="transmembrane region" description="Helical" evidence="5">
    <location>
        <begin position="100"/>
        <end position="119"/>
    </location>
</feature>
<name>A0ABR1J6H2_9AGAR</name>